<dbReference type="Pfam" id="PF00027">
    <property type="entry name" value="cNMP_binding"/>
    <property type="match status" value="1"/>
</dbReference>
<feature type="transmembrane region" description="Helical" evidence="8">
    <location>
        <begin position="101"/>
        <end position="119"/>
    </location>
</feature>
<evidence type="ECO:0000256" key="3">
    <source>
        <dbReference type="ARBA" id="ARBA00010849"/>
    </source>
</evidence>
<dbReference type="CDD" id="cd00038">
    <property type="entry name" value="CAP_ED"/>
    <property type="match status" value="1"/>
</dbReference>
<protein>
    <recommendedName>
        <fullName evidence="9">Cyclic nucleotide-binding domain-containing protein</fullName>
    </recommendedName>
</protein>
<feature type="transmembrane region" description="Helical" evidence="8">
    <location>
        <begin position="250"/>
        <end position="274"/>
    </location>
</feature>
<evidence type="ECO:0000256" key="1">
    <source>
        <dbReference type="ARBA" id="ARBA00004123"/>
    </source>
</evidence>
<organism evidence="10 11">
    <name type="scientific">Paramecium pentaurelia</name>
    <dbReference type="NCBI Taxonomy" id="43138"/>
    <lineage>
        <taxon>Eukaryota</taxon>
        <taxon>Sar</taxon>
        <taxon>Alveolata</taxon>
        <taxon>Ciliophora</taxon>
        <taxon>Intramacronucleata</taxon>
        <taxon>Oligohymenophorea</taxon>
        <taxon>Peniculida</taxon>
        <taxon>Parameciidae</taxon>
        <taxon>Paramecium</taxon>
    </lineage>
</organism>
<dbReference type="OrthoDB" id="417678at2759"/>
<feature type="transmembrane region" description="Helical" evidence="8">
    <location>
        <begin position="328"/>
        <end position="346"/>
    </location>
</feature>
<proteinExistence type="inferred from homology"/>
<keyword evidence="11" id="KW-1185">Reference proteome</keyword>
<keyword evidence="5 8" id="KW-1133">Transmembrane helix</keyword>
<dbReference type="InterPro" id="IPR005821">
    <property type="entry name" value="Ion_trans_dom"/>
</dbReference>
<keyword evidence="7" id="KW-0539">Nucleus</keyword>
<dbReference type="FunFam" id="1.10.287.70:FF:000123">
    <property type="entry name" value="Potassium channel KAT3"/>
    <property type="match status" value="1"/>
</dbReference>
<evidence type="ECO:0000313" key="10">
    <source>
        <dbReference type="EMBL" id="CAD8199283.1"/>
    </source>
</evidence>
<dbReference type="AlphaFoldDB" id="A0A8S1XEK6"/>
<evidence type="ECO:0000256" key="8">
    <source>
        <dbReference type="SAM" id="Phobius"/>
    </source>
</evidence>
<dbReference type="InterPro" id="IPR000595">
    <property type="entry name" value="cNMP-bd_dom"/>
</dbReference>
<dbReference type="PANTHER" id="PTHR47823:SF9">
    <property type="entry name" value="CHROMOSOME UNDETERMINED SCAFFOLD_10, WHOLE GENOME SHOTGUN SEQUENCE"/>
    <property type="match status" value="1"/>
</dbReference>
<dbReference type="InterPro" id="IPR049629">
    <property type="entry name" value="DPY30_SDC1_DD"/>
</dbReference>
<feature type="transmembrane region" description="Helical" evidence="8">
    <location>
        <begin position="173"/>
        <end position="192"/>
    </location>
</feature>
<evidence type="ECO:0000256" key="6">
    <source>
        <dbReference type="ARBA" id="ARBA00023136"/>
    </source>
</evidence>
<name>A0A8S1XEK6_9CILI</name>
<dbReference type="GO" id="GO:0016020">
    <property type="term" value="C:membrane"/>
    <property type="evidence" value="ECO:0007669"/>
    <property type="project" value="UniProtKB-SubCell"/>
</dbReference>
<feature type="transmembrane region" description="Helical" evidence="8">
    <location>
        <begin position="131"/>
        <end position="152"/>
    </location>
</feature>
<accession>A0A8S1XEK6</accession>
<reference evidence="10" key="1">
    <citation type="submission" date="2021-01" db="EMBL/GenBank/DDBJ databases">
        <authorList>
            <consortium name="Genoscope - CEA"/>
            <person name="William W."/>
        </authorList>
    </citation>
    <scope>NUCLEOTIDE SEQUENCE</scope>
</reference>
<sequence>MINPQITVFNVFFRKLDFLQNFAFYRKLNQEKRQRLVTVWRRVFLASYFIGIMRSFQNRVKIYGAIRQDDHMDLIEDEVFKSNQEEKKVYVFYPDEQFKTVWNMLLIFLLLATAVITPFKVCFIDSGNEGFWFWVDVIFDVLFFADIIINFMSAFYDEEQKIVDNYRMIAKQYIYGWFTVDVIAVLPITYFLDDNTDTAALRYNKLLRLIRLPRLYRLVRLLKISKANLNIKNKTQAARILSYLGINEGIIKGLILLGKILLINHLIACFWYFIAKFNEFDPNTWVAQAHLDDATLYNKYIAAFEWSLQTLTTVGYGDIKATTIEERIFAIIWMIFGTGFFSYTLGKLSSILENVDKKWVDFERRMHLFNDFSVRVKLPYALKCKVHKYYRNNYLKNVYSSLDPKKLIQELPSQIRNELLMICYKYLIDSVSLLKIDKNFTATILPHLNFLEVHPGEIIYRQDDPPTDIYFIEKGKVNFVTHDKYTLITLLEASFFGEIEAFEDINREYFAIAKEPTNLFFCSYDIFRNLLKEFPTVASEVKIIYDKRKSKYKTCLYMIELQRKRNSGSDPKENEFFQRFSQYKEEKRTRLIFFQKEIIKNVCVSNTQMIYNQIIYNQIMKQQKKLVLHFDLNKTIILADSKYINQTKEECLQEILVGYAWGKLEQRDEKSPVLWKLLTNNFTPIRPAEDMISYKEYICQQFPLKTEGDPDDITEYNNSAIEQRKQLYFQFVKLGQPCMKLKPEYDRIVKLITLPKAVIEELKQQAEEFGFLNEDEVKQRNLTQLLSDKDMLNNLFSDNKYQLLPTFYKTIINLKKQKREFAIVFRPFGTDPKNILREFNKFCLGEHPCFSGRNNTPIVKFDGSKGTKNYIVLDKQCALVYRQQKQLVTGTLRRTDKQQLEDGYEKELEEEQVQIYNETQMLLKITESLKESCALCYVDDFNFYQAQPSEQNAKQLYVDQQDADTLHIFFDDGIQENENNIVQVTDCVTLENLSRKRCLNKYLVHVDILDVIKDPDYFIKQIEICERNRNEEIERIEKGIPEEQAEIPKKSDWELLEECSDADYLRKTILPLLMPALQLVDIERPKDPLEFIAMYCLKNKEMVKIPQPPEQQE</sequence>
<dbReference type="Proteomes" id="UP000689195">
    <property type="component" value="Unassembled WGS sequence"/>
</dbReference>
<dbReference type="PROSITE" id="PS50042">
    <property type="entry name" value="CNMP_BINDING_3"/>
    <property type="match status" value="1"/>
</dbReference>
<evidence type="ECO:0000256" key="7">
    <source>
        <dbReference type="ARBA" id="ARBA00023242"/>
    </source>
</evidence>
<comment type="caution">
    <text evidence="10">The sequence shown here is derived from an EMBL/GenBank/DDBJ whole genome shotgun (WGS) entry which is preliminary data.</text>
</comment>
<dbReference type="PANTHER" id="PTHR47823">
    <property type="entry name" value="ION_TRANS DOMAIN-CONTAINING PROTEIN"/>
    <property type="match status" value="1"/>
</dbReference>
<evidence type="ECO:0000313" key="11">
    <source>
        <dbReference type="Proteomes" id="UP000689195"/>
    </source>
</evidence>
<dbReference type="GO" id="GO:0005216">
    <property type="term" value="F:monoatomic ion channel activity"/>
    <property type="evidence" value="ECO:0007669"/>
    <property type="project" value="InterPro"/>
</dbReference>
<feature type="domain" description="Cyclic nucleotide-binding" evidence="9">
    <location>
        <begin position="432"/>
        <end position="531"/>
    </location>
</feature>
<evidence type="ECO:0000256" key="5">
    <source>
        <dbReference type="ARBA" id="ARBA00022989"/>
    </source>
</evidence>
<dbReference type="EMBL" id="CAJJDO010000121">
    <property type="protein sequence ID" value="CAD8199283.1"/>
    <property type="molecule type" value="Genomic_DNA"/>
</dbReference>
<evidence type="ECO:0000259" key="9">
    <source>
        <dbReference type="PROSITE" id="PS50042"/>
    </source>
</evidence>
<comment type="similarity">
    <text evidence="3">Belongs to the dpy-30 family.</text>
</comment>
<gene>
    <name evidence="10" type="ORF">PPENT_87.1.T1210102</name>
</gene>
<evidence type="ECO:0000256" key="4">
    <source>
        <dbReference type="ARBA" id="ARBA00022692"/>
    </source>
</evidence>
<dbReference type="GO" id="GO:0005634">
    <property type="term" value="C:nucleus"/>
    <property type="evidence" value="ECO:0007669"/>
    <property type="project" value="UniProtKB-SubCell"/>
</dbReference>
<dbReference type="CDD" id="cd22965">
    <property type="entry name" value="DD_DPY30_SDC1"/>
    <property type="match status" value="1"/>
</dbReference>
<keyword evidence="6 8" id="KW-0472">Membrane</keyword>
<keyword evidence="4 8" id="KW-0812">Transmembrane</keyword>
<dbReference type="SMART" id="SM00100">
    <property type="entry name" value="cNMP"/>
    <property type="match status" value="1"/>
</dbReference>
<comment type="subcellular location">
    <subcellularLocation>
        <location evidence="2">Membrane</location>
        <topology evidence="2">Multi-pass membrane protein</topology>
    </subcellularLocation>
    <subcellularLocation>
        <location evidence="1">Nucleus</location>
    </subcellularLocation>
</comment>
<evidence type="ECO:0000256" key="2">
    <source>
        <dbReference type="ARBA" id="ARBA00004141"/>
    </source>
</evidence>
<dbReference type="Pfam" id="PF00520">
    <property type="entry name" value="Ion_trans"/>
    <property type="match status" value="1"/>
</dbReference>
<dbReference type="Pfam" id="PF05186">
    <property type="entry name" value="Dpy-30"/>
    <property type="match status" value="1"/>
</dbReference>
<dbReference type="InterPro" id="IPR007858">
    <property type="entry name" value="Dpy-30_motif"/>
</dbReference>